<feature type="domain" description="Proteasome activator Blm10 middle HEAT repeats region" evidence="10">
    <location>
        <begin position="345"/>
        <end position="867"/>
    </location>
</feature>
<comment type="subcellular location">
    <subcellularLocation>
        <location evidence="2">Cytoplasm</location>
    </subcellularLocation>
    <subcellularLocation>
        <location evidence="1">Nucleus</location>
    </subcellularLocation>
</comment>
<comment type="similarity">
    <text evidence="3">Belongs to the BLM10 family.</text>
</comment>
<evidence type="ECO:0000313" key="13">
    <source>
        <dbReference type="Proteomes" id="UP000077115"/>
    </source>
</evidence>
<keyword evidence="8" id="KW-0539">Nucleus</keyword>
<dbReference type="Proteomes" id="UP000077115">
    <property type="component" value="Unassembled WGS sequence"/>
</dbReference>
<evidence type="ECO:0008006" key="14">
    <source>
        <dbReference type="Google" id="ProtNLM"/>
    </source>
</evidence>
<keyword evidence="6" id="KW-0227">DNA damage</keyword>
<reference evidence="12 13" key="1">
    <citation type="submission" date="2006-10" db="EMBL/GenBank/DDBJ databases">
        <title>The Genome Sequence of Batrachochytrium dendrobatidis JEL423.</title>
        <authorList>
            <consortium name="The Broad Institute Genome Sequencing Platform"/>
            <person name="Birren B."/>
            <person name="Lander E."/>
            <person name="Galagan J."/>
            <person name="Cuomo C."/>
            <person name="Devon K."/>
            <person name="Jaffe D."/>
            <person name="Butler J."/>
            <person name="Alvarez P."/>
            <person name="Gnerre S."/>
            <person name="Grabherr M."/>
            <person name="Kleber M."/>
            <person name="Mauceli E."/>
            <person name="Brockman W."/>
            <person name="Young S."/>
            <person name="LaButti K."/>
            <person name="Sykes S."/>
            <person name="DeCaprio D."/>
            <person name="Crawford M."/>
            <person name="Koehrsen M."/>
            <person name="Engels R."/>
            <person name="Montgomery P."/>
            <person name="Pearson M."/>
            <person name="Howarth C."/>
            <person name="Larson L."/>
            <person name="White J."/>
            <person name="O'Leary S."/>
            <person name="Kodira C."/>
            <person name="Zeng Q."/>
            <person name="Yandava C."/>
            <person name="Alvarado L."/>
            <person name="Longcore J."/>
            <person name="James T."/>
        </authorList>
    </citation>
    <scope>NUCLEOTIDE SEQUENCE [LARGE SCALE GENOMIC DNA]</scope>
    <source>
        <strain evidence="12 13">JEL423</strain>
    </source>
</reference>
<protein>
    <recommendedName>
        <fullName evidence="14">Proteasome activator complex subunit 4 C-terminal domain-containing protein</fullName>
    </recommendedName>
</protein>
<feature type="domain" description="Proteasome activator complex subunit 4 C-terminal" evidence="9">
    <location>
        <begin position="1835"/>
        <end position="1921"/>
    </location>
</feature>
<dbReference type="Pfam" id="PF16507">
    <property type="entry name" value="HEAT_PSME4_mid"/>
    <property type="match status" value="1"/>
</dbReference>
<evidence type="ECO:0000256" key="2">
    <source>
        <dbReference type="ARBA" id="ARBA00004496"/>
    </source>
</evidence>
<dbReference type="GO" id="GO:0010499">
    <property type="term" value="P:proteasomal ubiquitin-independent protein catabolic process"/>
    <property type="evidence" value="ECO:0007669"/>
    <property type="project" value="TreeGrafter"/>
</dbReference>
<reference evidence="12 13" key="2">
    <citation type="submission" date="2016-05" db="EMBL/GenBank/DDBJ databases">
        <title>Lineage-specific infection strategies underlie the spectrum of fungal disease in amphibians.</title>
        <authorList>
            <person name="Cuomo C.A."/>
            <person name="Farrer R.A."/>
            <person name="James T."/>
            <person name="Longcore J."/>
            <person name="Birren B."/>
        </authorList>
    </citation>
    <scope>NUCLEOTIDE SEQUENCE [LARGE SCALE GENOMIC DNA]</scope>
    <source>
        <strain evidence="12 13">JEL423</strain>
    </source>
</reference>
<dbReference type="GO" id="GO:0070628">
    <property type="term" value="F:proteasome binding"/>
    <property type="evidence" value="ECO:0007669"/>
    <property type="project" value="InterPro"/>
</dbReference>
<dbReference type="PANTHER" id="PTHR32170">
    <property type="entry name" value="PROTEASOME ACTIVATOR COMPLEX SUBUNIT 4"/>
    <property type="match status" value="1"/>
</dbReference>
<dbReference type="InterPro" id="IPR032430">
    <property type="entry name" value="Blm10_mid"/>
</dbReference>
<evidence type="ECO:0000256" key="1">
    <source>
        <dbReference type="ARBA" id="ARBA00004123"/>
    </source>
</evidence>
<evidence type="ECO:0000313" key="12">
    <source>
        <dbReference type="EMBL" id="OAJ38881.1"/>
    </source>
</evidence>
<dbReference type="GO" id="GO:0016504">
    <property type="term" value="F:peptidase activator activity"/>
    <property type="evidence" value="ECO:0007669"/>
    <property type="project" value="InterPro"/>
</dbReference>
<proteinExistence type="inferred from homology"/>
<evidence type="ECO:0000256" key="3">
    <source>
        <dbReference type="ARBA" id="ARBA00005739"/>
    </source>
</evidence>
<dbReference type="PANTHER" id="PTHR32170:SF3">
    <property type="entry name" value="PROTEASOME ACTIVATOR COMPLEX SUBUNIT 4"/>
    <property type="match status" value="1"/>
</dbReference>
<evidence type="ECO:0000256" key="4">
    <source>
        <dbReference type="ARBA" id="ARBA00022490"/>
    </source>
</evidence>
<dbReference type="GO" id="GO:0005634">
    <property type="term" value="C:nucleus"/>
    <property type="evidence" value="ECO:0007669"/>
    <property type="project" value="UniProtKB-SubCell"/>
</dbReference>
<dbReference type="InterPro" id="IPR016024">
    <property type="entry name" value="ARM-type_fold"/>
</dbReference>
<organism evidence="12 13">
    <name type="scientific">Batrachochytrium dendrobatidis (strain JEL423)</name>
    <dbReference type="NCBI Taxonomy" id="403673"/>
    <lineage>
        <taxon>Eukaryota</taxon>
        <taxon>Fungi</taxon>
        <taxon>Fungi incertae sedis</taxon>
        <taxon>Chytridiomycota</taxon>
        <taxon>Chytridiomycota incertae sedis</taxon>
        <taxon>Chytridiomycetes</taxon>
        <taxon>Rhizophydiales</taxon>
        <taxon>Rhizophydiales incertae sedis</taxon>
        <taxon>Batrachochytrium</taxon>
    </lineage>
</organism>
<keyword evidence="7" id="KW-0234">DNA repair</keyword>
<evidence type="ECO:0000259" key="11">
    <source>
        <dbReference type="Pfam" id="PF23096"/>
    </source>
</evidence>
<keyword evidence="5" id="KW-0677">Repeat</keyword>
<dbReference type="GO" id="GO:0005829">
    <property type="term" value="C:cytosol"/>
    <property type="evidence" value="ECO:0007669"/>
    <property type="project" value="TreeGrafter"/>
</dbReference>
<dbReference type="GO" id="GO:0006281">
    <property type="term" value="P:DNA repair"/>
    <property type="evidence" value="ECO:0007669"/>
    <property type="project" value="UniProtKB-KW"/>
</dbReference>
<dbReference type="SUPFAM" id="SSF48371">
    <property type="entry name" value="ARM repeat"/>
    <property type="match status" value="2"/>
</dbReference>
<evidence type="ECO:0000259" key="9">
    <source>
        <dbReference type="Pfam" id="PF11919"/>
    </source>
</evidence>
<dbReference type="InterPro" id="IPR035309">
    <property type="entry name" value="PSME4"/>
</dbReference>
<dbReference type="Pfam" id="PF11919">
    <property type="entry name" value="PSME4_C"/>
    <property type="match status" value="1"/>
</dbReference>
<dbReference type="InterPro" id="IPR055455">
    <property type="entry name" value="HEAT_PSME4"/>
</dbReference>
<evidence type="ECO:0000256" key="7">
    <source>
        <dbReference type="ARBA" id="ARBA00023204"/>
    </source>
</evidence>
<dbReference type="VEuPathDB" id="FungiDB:BDEG_22780"/>
<evidence type="ECO:0000256" key="8">
    <source>
        <dbReference type="ARBA" id="ARBA00023242"/>
    </source>
</evidence>
<feature type="domain" description="Proteasome activator complex subunit 4-like HEAT repeat-like" evidence="11">
    <location>
        <begin position="1287"/>
        <end position="1495"/>
    </location>
</feature>
<name>A0A177WHQ7_BATDL</name>
<dbReference type="InterPro" id="IPR021843">
    <property type="entry name" value="PSME4_C"/>
</dbReference>
<accession>A0A177WHQ7</accession>
<dbReference type="EMBL" id="DS022302">
    <property type="protein sequence ID" value="OAJ38881.1"/>
    <property type="molecule type" value="Genomic_DNA"/>
</dbReference>
<dbReference type="OrthoDB" id="17907at2759"/>
<keyword evidence="4" id="KW-0963">Cytoplasm</keyword>
<evidence type="ECO:0000256" key="5">
    <source>
        <dbReference type="ARBA" id="ARBA00022737"/>
    </source>
</evidence>
<evidence type="ECO:0000256" key="6">
    <source>
        <dbReference type="ARBA" id="ARBA00022763"/>
    </source>
</evidence>
<dbReference type="eggNOG" id="KOG1851">
    <property type="taxonomic scope" value="Eukaryota"/>
</dbReference>
<gene>
    <name evidence="12" type="ORF">BDEG_22780</name>
</gene>
<dbReference type="STRING" id="403673.A0A177WHQ7"/>
<dbReference type="Pfam" id="PF23096">
    <property type="entry name" value="HEAT_PSME4"/>
    <property type="match status" value="1"/>
</dbReference>
<sequence length="1921" mass="217585">MRFWNAYLPYYGSEEQIYTTELLENIKQTLALSINAQDITVGATRAARALEEYIILKYPLKLSDRVWFSKIMFQLVTLPGLDLDLVLTFSNITCKLIKNKTKLPSDAMVLDGDSLECLLSKFFFPKQKDQMYPVASKIIGSVIKLAGYAQRFFSPEFATKLLELYFPRINIHYFPSMITRLSVVMLLLPVNVVPIAPKDMTVHVSLSETPKFFWIPTFFSIWQMVVNVPTYDMLFIDLFGRLAEEQLATPEYCAWTDDQIRVIFTIGMKNFGLPIGSGSSGMERMPIRKHDSGLPIQPNGSDKNIQLMEGMSKSKVEYLAKFIVYTIFPPQVDSKQYSTKTLEHLEMLIQAIESFFHPSNTGKWSFPISHFIKTLSQEFVSRCKNEEDPETKVPPHYRITADIKQRFVMLLKTVAYLGMFGKDSRAVAYSNSTLKYLSWIDPEAVFPSLLERVYPSLEALNETHRTISCISALNTTALSLIHSSHYPDGGHHLTSLLHLTLPGLDINDISKSNSTLMFISNAIMTVPIFDVSASSYSMPTGMEKEIVSIYESHEKRRLSTAEFESWVSKYLDRIFAIFENLPQQYGAGQGSEMTAETTLLDMLMYTSEMIFSQLSDQLENMVLRKLVDFCGSNVISSATKAIGTLCCIVARANPRKRLALFVPLCCNSIREEIHHGAGSKLCSKLSANSNPFNFASMSDAALHWHQSILLSVVLNSGEALLEYQSEISSILDECVTKCVSRRGYKWAGKLLRNILFSLTRVYPREARSHAKKQWESTEFQESSHMHWGEMCTLETVDIQWHVPTTKEIQFARVLLERYMTLATSQLELYITSLTSSASQANPSGGGVDIGKWLSLLKNCLYGSAILLQPQPSMSLNDEMDDLDHYMMRFRRIPPNIGACFSDPNSAEYKDCLSQKETSYDVLHRLARIMHIHCSNDVESIQSLLSCMDVCISFAGVNTASYDSSMRLYKYMKSSVCLTENQKAYPRCLIIQREKLIHMSRQKQLSMQRELTPKLRIMIEQDLPVFCVSGYIPVRIRAQKALTEALKCFPVTRFMVFPKVLKYLEPTAIENELSSSQMKGALYLFRSGAFQEMVLYHWKYTRLYLNTLVRAQHDDKPSVLELIRKAYILFLMQMSGVSYVTPSITDALMKLITGLHCDDVALLKTKALVKERFEKARVEYLELIESLVSFAQDNSSHWRFTAMAANLVDVLLKVDEPVSPTIMQFAVSNVINEHPIMRRNCVSLLTHILVILKHRATKQGTSYIAELKKQIPRSDLVHPFTLDSNTDSLENTQFNDQLDCGWLAQPHTLTVYKGVREFTQDAVLSFHDATSTKAHDILFSGLEDPSFWTMIATYSSQEASNSVEPFSNSTANLVKRIAGLFEDVLLKHLSPIIESFVDKPENKSAQRAGAELLAGVLRGAKHWCTLKQNALWTWAIPLLSRAFTQATSESIQYWIECVKFVTLARDPRRLRPLISLILDNSLELSPTSFFSETKKLVLAGTIVSVFANHLRAVSDKLLDGYFKVIQSPYAQVRESLGALLNQLVQLQWHPNAANTTVLMEVHMQEWAKGGPNSTQMSTYHGGSLSSKSLDQSNWHGITVPIYLQGHASILIQKLVNERMPQWRLHPRDPSSSCSDYGNASKTLLAWLTDALMSFRVAGIYPYMPMMLPLLFEMQEFWDGDLQIGAAAVAKLYPHFHHHPKLLCEALTTLLDFLSDRNMMKSDSAAVDEIQMVEYGWHLKVRVMPVLQVLFFRHLHMIPPAFINQIVMDVSACLGDRQVEVRQMASVTLGGLVRCSPYPPLISMLTSTFEKQLEQTRPAKDKSKSQPADINAAARLVKRHAAVLGLAALVQAFPYHAPEWMPNILVVLSTCISDSAPIRTTVSKTFADFKRTHQDNWMQDKLVFTEEQLTVLSDLLISPSYYA</sequence>
<evidence type="ECO:0000259" key="10">
    <source>
        <dbReference type="Pfam" id="PF16507"/>
    </source>
</evidence>